<keyword evidence="1 9" id="KW-0820">tRNA-binding</keyword>
<evidence type="ECO:0000256" key="2">
    <source>
        <dbReference type="ARBA" id="ARBA00022603"/>
    </source>
</evidence>
<protein>
    <recommendedName>
        <fullName evidence="7 9">tRNA (guanine(26)-N(2))-dimethyltransferase</fullName>
        <ecNumber evidence="7 9">2.1.1.216</ecNumber>
    </recommendedName>
</protein>
<evidence type="ECO:0000313" key="11">
    <source>
        <dbReference type="EMBL" id="KAL3866783.1"/>
    </source>
</evidence>
<keyword evidence="2 9" id="KW-0489">Methyltransferase</keyword>
<organism evidence="11 12">
    <name type="scientific">Sinanodonta woodiana</name>
    <name type="common">Chinese pond mussel</name>
    <name type="synonym">Anodonta woodiana</name>
    <dbReference type="NCBI Taxonomy" id="1069815"/>
    <lineage>
        <taxon>Eukaryota</taxon>
        <taxon>Metazoa</taxon>
        <taxon>Spiralia</taxon>
        <taxon>Lophotrochozoa</taxon>
        <taxon>Mollusca</taxon>
        <taxon>Bivalvia</taxon>
        <taxon>Autobranchia</taxon>
        <taxon>Heteroconchia</taxon>
        <taxon>Palaeoheterodonta</taxon>
        <taxon>Unionida</taxon>
        <taxon>Unionoidea</taxon>
        <taxon>Unionidae</taxon>
        <taxon>Unioninae</taxon>
        <taxon>Sinanodonta</taxon>
    </lineage>
</organism>
<evidence type="ECO:0000256" key="8">
    <source>
        <dbReference type="ARBA" id="ARBA00051897"/>
    </source>
</evidence>
<name>A0ABD3W1P0_SINWO</name>
<evidence type="ECO:0000256" key="5">
    <source>
        <dbReference type="ARBA" id="ARBA00022694"/>
    </source>
</evidence>
<keyword evidence="5 9" id="KW-0819">tRNA processing</keyword>
<comment type="caution">
    <text evidence="11">The sequence shown here is derived from an EMBL/GenBank/DDBJ whole genome shotgun (WGS) entry which is preliminary data.</text>
</comment>
<comment type="catalytic activity">
    <reaction evidence="8 9">
        <text>guanosine(26) in tRNA + 2 S-adenosyl-L-methionine = N(2)-dimethylguanosine(26) in tRNA + 2 S-adenosyl-L-homocysteine + 2 H(+)</text>
        <dbReference type="Rhea" id="RHEA:43140"/>
        <dbReference type="Rhea" id="RHEA-COMP:10359"/>
        <dbReference type="Rhea" id="RHEA-COMP:10360"/>
        <dbReference type="ChEBI" id="CHEBI:15378"/>
        <dbReference type="ChEBI" id="CHEBI:57856"/>
        <dbReference type="ChEBI" id="CHEBI:59789"/>
        <dbReference type="ChEBI" id="CHEBI:74269"/>
        <dbReference type="ChEBI" id="CHEBI:74513"/>
        <dbReference type="EC" id="2.1.1.216"/>
    </reaction>
</comment>
<evidence type="ECO:0000256" key="4">
    <source>
        <dbReference type="ARBA" id="ARBA00022691"/>
    </source>
</evidence>
<dbReference type="PANTHER" id="PTHR10631:SF3">
    <property type="entry name" value="TRNA (GUANINE(26)-N(2))-DIMETHYLTRANSFERASE"/>
    <property type="match status" value="1"/>
</dbReference>
<dbReference type="EC" id="2.1.1.216" evidence="7 9"/>
<dbReference type="CDD" id="cd02440">
    <property type="entry name" value="AdoMet_MTases"/>
    <property type="match status" value="1"/>
</dbReference>
<dbReference type="Pfam" id="PF02005">
    <property type="entry name" value="TRM"/>
    <property type="match status" value="1"/>
</dbReference>
<dbReference type="InterPro" id="IPR042296">
    <property type="entry name" value="tRNA_met_Trm1_C"/>
</dbReference>
<dbReference type="NCBIfam" id="TIGR00308">
    <property type="entry name" value="TRM1"/>
    <property type="match status" value="1"/>
</dbReference>
<keyword evidence="12" id="KW-1185">Reference proteome</keyword>
<dbReference type="InterPro" id="IPR029063">
    <property type="entry name" value="SAM-dependent_MTases_sf"/>
</dbReference>
<dbReference type="GO" id="GO:0000049">
    <property type="term" value="F:tRNA binding"/>
    <property type="evidence" value="ECO:0007669"/>
    <property type="project" value="UniProtKB-UniRule"/>
</dbReference>
<evidence type="ECO:0000256" key="9">
    <source>
        <dbReference type="PROSITE-ProRule" id="PRU00958"/>
    </source>
</evidence>
<dbReference type="Gene3D" id="3.30.56.70">
    <property type="entry name" value="N2,N2-dimethylguanosine tRNA methyltransferase, C-terminal domain"/>
    <property type="match status" value="1"/>
</dbReference>
<feature type="region of interest" description="Disordered" evidence="10">
    <location>
        <begin position="513"/>
        <end position="608"/>
    </location>
</feature>
<accession>A0ABD3W1P0</accession>
<evidence type="ECO:0000256" key="3">
    <source>
        <dbReference type="ARBA" id="ARBA00022679"/>
    </source>
</evidence>
<feature type="compositionally biased region" description="Polar residues" evidence="10">
    <location>
        <begin position="518"/>
        <end position="531"/>
    </location>
</feature>
<comment type="similarity">
    <text evidence="9">Belongs to the class I-like SAM-binding methyltransferase superfamily. Trm1 family.</text>
</comment>
<dbReference type="PANTHER" id="PTHR10631">
    <property type="entry name" value="N 2 ,N 2 -DIMETHYLGUANOSINE TRNA METHYLTRANSFERASE"/>
    <property type="match status" value="1"/>
</dbReference>
<keyword evidence="4 9" id="KW-0949">S-adenosyl-L-methionine</keyword>
<dbReference type="FunFam" id="3.30.56.70:FF:000001">
    <property type="entry name" value="tRNA (guanine(26)-N(2))-dimethyltransferase"/>
    <property type="match status" value="1"/>
</dbReference>
<gene>
    <name evidence="11" type="ORF">ACJMK2_044054</name>
</gene>
<dbReference type="Gene3D" id="3.40.50.150">
    <property type="entry name" value="Vaccinia Virus protein VP39"/>
    <property type="match status" value="1"/>
</dbReference>
<evidence type="ECO:0000256" key="1">
    <source>
        <dbReference type="ARBA" id="ARBA00022555"/>
    </source>
</evidence>
<evidence type="ECO:0000313" key="12">
    <source>
        <dbReference type="Proteomes" id="UP001634394"/>
    </source>
</evidence>
<dbReference type="GO" id="GO:0032259">
    <property type="term" value="P:methylation"/>
    <property type="evidence" value="ECO:0007669"/>
    <property type="project" value="UniProtKB-UniRule"/>
</dbReference>
<feature type="compositionally biased region" description="Basic and acidic residues" evidence="10">
    <location>
        <begin position="566"/>
        <end position="579"/>
    </location>
</feature>
<feature type="compositionally biased region" description="Basic and acidic residues" evidence="10">
    <location>
        <begin position="1"/>
        <end position="18"/>
    </location>
</feature>
<dbReference type="InterPro" id="IPR002905">
    <property type="entry name" value="Trm1"/>
</dbReference>
<evidence type="ECO:0000256" key="6">
    <source>
        <dbReference type="ARBA" id="ARBA00022884"/>
    </source>
</evidence>
<feature type="region of interest" description="Disordered" evidence="10">
    <location>
        <begin position="1"/>
        <end position="29"/>
    </location>
</feature>
<dbReference type="PROSITE" id="PS51626">
    <property type="entry name" value="SAM_MT_TRM1"/>
    <property type="match status" value="1"/>
</dbReference>
<keyword evidence="3 9" id="KW-0808">Transferase</keyword>
<dbReference type="AlphaFoldDB" id="A0ABD3W1P0"/>
<dbReference type="GO" id="GO:0160104">
    <property type="term" value="F:tRNA (guanine(26)-N2)-dimethyltransferase activity"/>
    <property type="evidence" value="ECO:0007669"/>
    <property type="project" value="UniProtKB-UniRule"/>
</dbReference>
<reference evidence="11 12" key="1">
    <citation type="submission" date="2024-11" db="EMBL/GenBank/DDBJ databases">
        <title>Chromosome-level genome assembly of the freshwater bivalve Anodonta woodiana.</title>
        <authorList>
            <person name="Chen X."/>
        </authorList>
    </citation>
    <scope>NUCLEOTIDE SEQUENCE [LARGE SCALE GENOMIC DNA]</scope>
    <source>
        <strain evidence="11">MN2024</strain>
        <tissue evidence="11">Gills</tissue>
    </source>
</reference>
<feature type="region of interest" description="Disordered" evidence="10">
    <location>
        <begin position="88"/>
        <end position="117"/>
    </location>
</feature>
<feature type="compositionally biased region" description="Basic and acidic residues" evidence="10">
    <location>
        <begin position="542"/>
        <end position="559"/>
    </location>
</feature>
<sequence>MEKCAGFNNKKDTMETDSNKCNTNPSIKPEQEASVDFGKMFNTVTEGKATVFQPRSVFYNPVQEFNRDLTIAVISQFSREHFDSLRIRQEKRNLQSKPPSKETVDSGDKQEGQNHEIPDILKAGVRYENGLRILEGLAASGLRSIRFGLEIPGVKEVISNDFDQSAVEIIRKNVLNNNLQSIVHENYGDAAMVMYQNKGLKDRFDVIDLDPYGSASHFFDAAVQAVSEGGLLCVTCTDAAVLCGNAGETCYAKYGAMSLRAKYCHEMGLRILLQCIESHANRYSRYIEPLLSVSVDFYMRVFVKVFTGQGKVKRSVSKMAMVYNCTGCGSFVLQRLGQTIPTKGGNFKYSPATGPPVGERCNHCGFKHQLGGPIWAEAIHNVDFVNKVINNVRETPELFGTAKRIEGMLSVTTEELPVPLYYITDELSSILHCTPPTLMQIRSAILNAGYKVSMSHAAKNSNKTDAPNHVIWDIMRAWIKGHPIHERHLKPGTPSAAILAKEATINVNFDIHPEANPKSRQQGLVRWQQNPEPDWGPKSRAKKTDDENSQTVDKREKNQGHRKRKAEQSENGPDKKFPCEFDQEGDEGHNISRINPPTENIDSEGKNI</sequence>
<keyword evidence="6 9" id="KW-0694">RNA-binding</keyword>
<evidence type="ECO:0000256" key="7">
    <source>
        <dbReference type="ARBA" id="ARBA00039099"/>
    </source>
</evidence>
<evidence type="ECO:0000256" key="10">
    <source>
        <dbReference type="SAM" id="MobiDB-lite"/>
    </source>
</evidence>
<dbReference type="SUPFAM" id="SSF53335">
    <property type="entry name" value="S-adenosyl-L-methionine-dependent methyltransferases"/>
    <property type="match status" value="1"/>
</dbReference>
<dbReference type="EMBL" id="JBJQND010000009">
    <property type="protein sequence ID" value="KAL3866783.1"/>
    <property type="molecule type" value="Genomic_DNA"/>
</dbReference>
<proteinExistence type="inferred from homology"/>
<dbReference type="Proteomes" id="UP001634394">
    <property type="component" value="Unassembled WGS sequence"/>
</dbReference>
<dbReference type="GO" id="GO:0008033">
    <property type="term" value="P:tRNA processing"/>
    <property type="evidence" value="ECO:0007669"/>
    <property type="project" value="UniProtKB-UniRule"/>
</dbReference>